<evidence type="ECO:0000256" key="2">
    <source>
        <dbReference type="SAM" id="Phobius"/>
    </source>
</evidence>
<comment type="similarity">
    <text evidence="1">Belongs to the CapA family.</text>
</comment>
<dbReference type="InterPro" id="IPR052169">
    <property type="entry name" value="CW_Biosynth-Accessory"/>
</dbReference>
<dbReference type="SUPFAM" id="SSF56300">
    <property type="entry name" value="Metallo-dependent phosphatases"/>
    <property type="match status" value="1"/>
</dbReference>
<gene>
    <name evidence="4" type="ORF">IAA37_02765</name>
</gene>
<keyword evidence="2" id="KW-0812">Transmembrane</keyword>
<reference evidence="4" key="2">
    <citation type="submission" date="2021-04" db="EMBL/GenBank/DDBJ databases">
        <authorList>
            <person name="Gilroy R."/>
        </authorList>
    </citation>
    <scope>NUCLEOTIDE SEQUENCE</scope>
    <source>
        <strain evidence="4">CHK188-16595</strain>
    </source>
</reference>
<name>A0A9D2S932_9FIRM</name>
<dbReference type="CDD" id="cd07381">
    <property type="entry name" value="MPP_CapA"/>
    <property type="match status" value="1"/>
</dbReference>
<dbReference type="PANTHER" id="PTHR33393:SF12">
    <property type="entry name" value="CAPSULE BIOSYNTHESIS PROTEIN CAPA"/>
    <property type="match status" value="1"/>
</dbReference>
<keyword evidence="2" id="KW-0472">Membrane</keyword>
<comment type="caution">
    <text evidence="4">The sequence shown here is derived from an EMBL/GenBank/DDBJ whole genome shotgun (WGS) entry which is preliminary data.</text>
</comment>
<dbReference type="Proteomes" id="UP000823877">
    <property type="component" value="Unassembled WGS sequence"/>
</dbReference>
<accession>A0A9D2S932</accession>
<dbReference type="PANTHER" id="PTHR33393">
    <property type="entry name" value="POLYGLUTAMINE SYNTHESIS ACCESSORY PROTEIN RV0574C-RELATED"/>
    <property type="match status" value="1"/>
</dbReference>
<evidence type="ECO:0000313" key="5">
    <source>
        <dbReference type="Proteomes" id="UP000823877"/>
    </source>
</evidence>
<evidence type="ECO:0000313" key="4">
    <source>
        <dbReference type="EMBL" id="HJB74579.1"/>
    </source>
</evidence>
<dbReference type="InterPro" id="IPR019079">
    <property type="entry name" value="Capsule_synth_CapA"/>
</dbReference>
<protein>
    <submittedName>
        <fullName evidence="4">CapA family protein</fullName>
    </submittedName>
</protein>
<evidence type="ECO:0000256" key="1">
    <source>
        <dbReference type="ARBA" id="ARBA00005662"/>
    </source>
</evidence>
<dbReference type="AlphaFoldDB" id="A0A9D2S932"/>
<evidence type="ECO:0000259" key="3">
    <source>
        <dbReference type="SMART" id="SM00854"/>
    </source>
</evidence>
<dbReference type="Gene3D" id="3.60.21.10">
    <property type="match status" value="1"/>
</dbReference>
<proteinExistence type="inferred from homology"/>
<sequence length="397" mass="43553">MENANKKKIAGVIVPVVLAVLVICGFAVSGHITKNMDSEMPTAQTTTQVTTQATTNAVSSVSLVAVGDNLIHNTLISAGEQEDGTLNYTSFYEHIKNDISSADVAVINQETILGGSEFEYTGYPTFNSPWEVGTAAIDAGFDIFTCATNHALDKGYAGIEQECAFFDQHPEVVHVGTNDSEEDYNSIVYYEKNGIRFAILNYTYGTNGIPIPESSPWCVNMMDKDKITSDVNTARQNADVVIVFPHWGTENNTSVSDYQREYVQLFSDLGVDIVIGTHPHVLQPVEWVQNETTGKKMLVYYSLGNFISHQTSLNQLCGGMAEIKIEKRNDEVSITSAKLTPVVCWYSSSGGNYEFSVYKLSDYTDALGESHAQSGATPEYFTEYATDIVSEEFLNLG</sequence>
<dbReference type="SMART" id="SM00854">
    <property type="entry name" value="PGA_cap"/>
    <property type="match status" value="1"/>
</dbReference>
<organism evidence="4 5">
    <name type="scientific">Candidatus Eubacterium faecale</name>
    <dbReference type="NCBI Taxonomy" id="2838568"/>
    <lineage>
        <taxon>Bacteria</taxon>
        <taxon>Bacillati</taxon>
        <taxon>Bacillota</taxon>
        <taxon>Clostridia</taxon>
        <taxon>Eubacteriales</taxon>
        <taxon>Eubacteriaceae</taxon>
        <taxon>Eubacterium</taxon>
    </lineage>
</organism>
<keyword evidence="2" id="KW-1133">Transmembrane helix</keyword>
<dbReference type="Pfam" id="PF09587">
    <property type="entry name" value="PGA_cap"/>
    <property type="match status" value="1"/>
</dbReference>
<feature type="transmembrane region" description="Helical" evidence="2">
    <location>
        <begin position="12"/>
        <end position="32"/>
    </location>
</feature>
<dbReference type="EMBL" id="DWXN01000005">
    <property type="protein sequence ID" value="HJB74579.1"/>
    <property type="molecule type" value="Genomic_DNA"/>
</dbReference>
<dbReference type="InterPro" id="IPR029052">
    <property type="entry name" value="Metallo-depent_PP-like"/>
</dbReference>
<feature type="domain" description="Capsule synthesis protein CapA" evidence="3">
    <location>
        <begin position="62"/>
        <end position="310"/>
    </location>
</feature>
<reference evidence="4" key="1">
    <citation type="journal article" date="2021" name="PeerJ">
        <title>Extensive microbial diversity within the chicken gut microbiome revealed by metagenomics and culture.</title>
        <authorList>
            <person name="Gilroy R."/>
            <person name="Ravi A."/>
            <person name="Getino M."/>
            <person name="Pursley I."/>
            <person name="Horton D.L."/>
            <person name="Alikhan N.F."/>
            <person name="Baker D."/>
            <person name="Gharbi K."/>
            <person name="Hall N."/>
            <person name="Watson M."/>
            <person name="Adriaenssens E.M."/>
            <person name="Foster-Nyarko E."/>
            <person name="Jarju S."/>
            <person name="Secka A."/>
            <person name="Antonio M."/>
            <person name="Oren A."/>
            <person name="Chaudhuri R.R."/>
            <person name="La Ragione R."/>
            <person name="Hildebrand F."/>
            <person name="Pallen M.J."/>
        </authorList>
    </citation>
    <scope>NUCLEOTIDE SEQUENCE</scope>
    <source>
        <strain evidence="4">CHK188-16595</strain>
    </source>
</reference>